<evidence type="ECO:0000256" key="2">
    <source>
        <dbReference type="SAM" id="MobiDB-lite"/>
    </source>
</evidence>
<feature type="region of interest" description="Disordered" evidence="2">
    <location>
        <begin position="1"/>
        <end position="31"/>
    </location>
</feature>
<reference evidence="4 5" key="1">
    <citation type="submission" date="2013-11" db="EMBL/GenBank/DDBJ databases">
        <title>Genome sequencing of Stegodyphus mimosarum.</title>
        <authorList>
            <person name="Bechsgaard J."/>
        </authorList>
    </citation>
    <scope>NUCLEOTIDE SEQUENCE [LARGE SCALE GENOMIC DNA]</scope>
</reference>
<organism evidence="4 5">
    <name type="scientific">Stegodyphus mimosarum</name>
    <name type="common">African social velvet spider</name>
    <dbReference type="NCBI Taxonomy" id="407821"/>
    <lineage>
        <taxon>Eukaryota</taxon>
        <taxon>Metazoa</taxon>
        <taxon>Ecdysozoa</taxon>
        <taxon>Arthropoda</taxon>
        <taxon>Chelicerata</taxon>
        <taxon>Arachnida</taxon>
        <taxon>Araneae</taxon>
        <taxon>Araneomorphae</taxon>
        <taxon>Entelegynae</taxon>
        <taxon>Eresoidea</taxon>
        <taxon>Eresidae</taxon>
        <taxon>Stegodyphus</taxon>
    </lineage>
</organism>
<feature type="non-terminal residue" evidence="4">
    <location>
        <position position="99"/>
    </location>
</feature>
<feature type="domain" description="Alcohol dehydrogenase-like N-terminal" evidence="3">
    <location>
        <begin position="56"/>
        <end position="99"/>
    </location>
</feature>
<dbReference type="OrthoDB" id="203908at2759"/>
<dbReference type="Proteomes" id="UP000054359">
    <property type="component" value="Unassembled WGS sequence"/>
</dbReference>
<evidence type="ECO:0000256" key="1">
    <source>
        <dbReference type="ARBA" id="ARBA00023002"/>
    </source>
</evidence>
<dbReference type="Gene3D" id="3.90.180.10">
    <property type="entry name" value="Medium-chain alcohol dehydrogenases, catalytic domain"/>
    <property type="match status" value="1"/>
</dbReference>
<dbReference type="Pfam" id="PF08240">
    <property type="entry name" value="ADH_N"/>
    <property type="match status" value="1"/>
</dbReference>
<keyword evidence="1" id="KW-0560">Oxidoreductase</keyword>
<dbReference type="InterPro" id="IPR013154">
    <property type="entry name" value="ADH-like_N"/>
</dbReference>
<dbReference type="InterPro" id="IPR011032">
    <property type="entry name" value="GroES-like_sf"/>
</dbReference>
<dbReference type="PANTHER" id="PTHR44054">
    <property type="entry name" value="SYNAPTIC VESICLE MEMBRANE PROTEIN VAT-1 HOMOLOG-LIKE"/>
    <property type="match status" value="1"/>
</dbReference>
<gene>
    <name evidence="4" type="ORF">X975_00875</name>
</gene>
<evidence type="ECO:0000259" key="3">
    <source>
        <dbReference type="Pfam" id="PF08240"/>
    </source>
</evidence>
<dbReference type="GO" id="GO:0016491">
    <property type="term" value="F:oxidoreductase activity"/>
    <property type="evidence" value="ECO:0007669"/>
    <property type="project" value="UniProtKB-KW"/>
</dbReference>
<keyword evidence="5" id="KW-1185">Reference proteome</keyword>
<evidence type="ECO:0000313" key="4">
    <source>
        <dbReference type="EMBL" id="KFM66420.1"/>
    </source>
</evidence>
<dbReference type="AlphaFoldDB" id="A0A087TMT1"/>
<dbReference type="SUPFAM" id="SSF50129">
    <property type="entry name" value="GroES-like"/>
    <property type="match status" value="1"/>
</dbReference>
<dbReference type="PANTHER" id="PTHR44054:SF2">
    <property type="entry name" value="SYNAPTIC VESICLE MEMBRANE PROTEIN VAT-1 HOMOLOG-LIKE"/>
    <property type="match status" value="1"/>
</dbReference>
<protein>
    <submittedName>
        <fullName evidence="4">Synaptic vesicle membrane protein VAT-1-like protein</fullName>
    </submittedName>
</protein>
<sequence>MGDSKTDESKSADNKTNQNAEEQAAPPPNEMRAIVLTNFGGLKAVKVMKKPEPTPGEGEVLIRVKACGLNFLDLMVRQGAIDNPPKTPFIMGFECAGTV</sequence>
<feature type="compositionally biased region" description="Basic and acidic residues" evidence="2">
    <location>
        <begin position="1"/>
        <end position="13"/>
    </location>
</feature>
<evidence type="ECO:0000313" key="5">
    <source>
        <dbReference type="Proteomes" id="UP000054359"/>
    </source>
</evidence>
<dbReference type="STRING" id="407821.A0A087TMT1"/>
<name>A0A087TMT1_STEMI</name>
<dbReference type="EMBL" id="KK115940">
    <property type="protein sequence ID" value="KFM66420.1"/>
    <property type="molecule type" value="Genomic_DNA"/>
</dbReference>
<proteinExistence type="predicted"/>
<dbReference type="InterPro" id="IPR052100">
    <property type="entry name" value="SV-ATPase_mito-regulator"/>
</dbReference>
<accession>A0A087TMT1</accession>